<dbReference type="CDD" id="cd01949">
    <property type="entry name" value="GGDEF"/>
    <property type="match status" value="1"/>
</dbReference>
<proteinExistence type="predicted"/>
<dbReference type="InterPro" id="IPR043128">
    <property type="entry name" value="Rev_trsase/Diguanyl_cyclase"/>
</dbReference>
<organism evidence="3 4">
    <name type="scientific">Paenibacillus polymyxa</name>
    <name type="common">Bacillus polymyxa</name>
    <dbReference type="NCBI Taxonomy" id="1406"/>
    <lineage>
        <taxon>Bacteria</taxon>
        <taxon>Bacillati</taxon>
        <taxon>Bacillota</taxon>
        <taxon>Bacilli</taxon>
        <taxon>Bacillales</taxon>
        <taxon>Paenibacillaceae</taxon>
        <taxon>Paenibacillus</taxon>
    </lineage>
</organism>
<evidence type="ECO:0000313" key="4">
    <source>
        <dbReference type="Proteomes" id="UP000254400"/>
    </source>
</evidence>
<dbReference type="PANTHER" id="PTHR45138">
    <property type="entry name" value="REGULATORY COMPONENTS OF SENSORY TRANSDUCTION SYSTEM"/>
    <property type="match status" value="1"/>
</dbReference>
<dbReference type="Gene3D" id="3.30.450.20">
    <property type="entry name" value="PAS domain"/>
    <property type="match status" value="1"/>
</dbReference>
<dbReference type="Pfam" id="PF00990">
    <property type="entry name" value="GGDEF"/>
    <property type="match status" value="1"/>
</dbReference>
<dbReference type="PROSITE" id="PS50887">
    <property type="entry name" value="GGDEF"/>
    <property type="match status" value="1"/>
</dbReference>
<dbReference type="NCBIfam" id="TIGR00229">
    <property type="entry name" value="sensory_box"/>
    <property type="match status" value="1"/>
</dbReference>
<dbReference type="GO" id="GO:0052621">
    <property type="term" value="F:diguanylate cyclase activity"/>
    <property type="evidence" value="ECO:0007669"/>
    <property type="project" value="TreeGrafter"/>
</dbReference>
<dbReference type="SUPFAM" id="SSF55785">
    <property type="entry name" value="PYP-like sensor domain (PAS domain)"/>
    <property type="match status" value="1"/>
</dbReference>
<dbReference type="FunFam" id="3.30.70.270:FF:000001">
    <property type="entry name" value="Diguanylate cyclase domain protein"/>
    <property type="match status" value="1"/>
</dbReference>
<dbReference type="InterPro" id="IPR000014">
    <property type="entry name" value="PAS"/>
</dbReference>
<name>A0A378Y243_PAEPO</name>
<dbReference type="GO" id="GO:1902201">
    <property type="term" value="P:negative regulation of bacterial-type flagellum-dependent cell motility"/>
    <property type="evidence" value="ECO:0007669"/>
    <property type="project" value="TreeGrafter"/>
</dbReference>
<dbReference type="SMART" id="SM00267">
    <property type="entry name" value="GGDEF"/>
    <property type="match status" value="1"/>
</dbReference>
<feature type="domain" description="GGDEF" evidence="2">
    <location>
        <begin position="195"/>
        <end position="323"/>
    </location>
</feature>
<keyword evidence="3" id="KW-0378">Hydrolase</keyword>
<accession>A0A378Y243</accession>
<dbReference type="Gene3D" id="3.30.70.270">
    <property type="match status" value="1"/>
</dbReference>
<dbReference type="RefSeq" id="WP_019688183.1">
    <property type="nucleotide sequence ID" value="NZ_CP036496.1"/>
</dbReference>
<dbReference type="PANTHER" id="PTHR45138:SF9">
    <property type="entry name" value="DIGUANYLATE CYCLASE DGCM-RELATED"/>
    <property type="match status" value="1"/>
</dbReference>
<sequence length="327" mass="37527">MDIQLDKAPCGYFSISDAGIIQSVNQTLLDMLLYERDQLLGRPIETTMSVTNKLFFHTYFYPYIQLYGHVDEMYFSFRTSDRQDVPVLLNGIRQERNGEAVIDCVVLMMRKRIEYEKDILQTKTKLQELYQATNEANQKLERLHEEYEIKQQELVRINHQLETMASTDPLTGLKNRRYFQDQLQISLASFQETGIPFSLLIIDIDRFKSINDTYGHPVGDLVLTNLAELLQSMSREIDIVARYGGEEFVIILPGNDQEEAIRTAERYRSMTASRDWGEYSITVSIGVATVTQADTEQSIVHQADLALYASKSGGRNQVTHSASLVKR</sequence>
<dbReference type="Proteomes" id="UP000254400">
    <property type="component" value="Unassembled WGS sequence"/>
</dbReference>
<dbReference type="GO" id="GO:0005886">
    <property type="term" value="C:plasma membrane"/>
    <property type="evidence" value="ECO:0007669"/>
    <property type="project" value="TreeGrafter"/>
</dbReference>
<dbReference type="InterPro" id="IPR029787">
    <property type="entry name" value="Nucleotide_cyclase"/>
</dbReference>
<dbReference type="CDD" id="cd00130">
    <property type="entry name" value="PAS"/>
    <property type="match status" value="1"/>
</dbReference>
<dbReference type="InterPro" id="IPR050469">
    <property type="entry name" value="Diguanylate_Cyclase"/>
</dbReference>
<dbReference type="InterPro" id="IPR035965">
    <property type="entry name" value="PAS-like_dom_sf"/>
</dbReference>
<dbReference type="SUPFAM" id="SSF55073">
    <property type="entry name" value="Nucleotide cyclase"/>
    <property type="match status" value="1"/>
</dbReference>
<dbReference type="GeneID" id="93347356"/>
<dbReference type="GO" id="GO:0043709">
    <property type="term" value="P:cell adhesion involved in single-species biofilm formation"/>
    <property type="evidence" value="ECO:0007669"/>
    <property type="project" value="TreeGrafter"/>
</dbReference>
<dbReference type="NCBIfam" id="TIGR00254">
    <property type="entry name" value="GGDEF"/>
    <property type="match status" value="1"/>
</dbReference>
<keyword evidence="1" id="KW-0175">Coiled coil</keyword>
<evidence type="ECO:0000259" key="2">
    <source>
        <dbReference type="PROSITE" id="PS50887"/>
    </source>
</evidence>
<reference evidence="3 4" key="1">
    <citation type="submission" date="2018-06" db="EMBL/GenBank/DDBJ databases">
        <authorList>
            <consortium name="Pathogen Informatics"/>
            <person name="Doyle S."/>
        </authorList>
    </citation>
    <scope>NUCLEOTIDE SEQUENCE [LARGE SCALE GENOMIC DNA]</scope>
    <source>
        <strain evidence="3 4">NCTC10343</strain>
    </source>
</reference>
<gene>
    <name evidence="3" type="primary">ydaM_2</name>
    <name evidence="3" type="ORF">NCTC10343_04031</name>
</gene>
<dbReference type="GO" id="GO:0016787">
    <property type="term" value="F:hydrolase activity"/>
    <property type="evidence" value="ECO:0007669"/>
    <property type="project" value="UniProtKB-KW"/>
</dbReference>
<evidence type="ECO:0000313" key="3">
    <source>
        <dbReference type="EMBL" id="SUA71144.1"/>
    </source>
</evidence>
<evidence type="ECO:0000256" key="1">
    <source>
        <dbReference type="SAM" id="Coils"/>
    </source>
</evidence>
<protein>
    <recommendedName>
        <fullName evidence="2">GGDEF domain-containing protein</fullName>
    </recommendedName>
</protein>
<dbReference type="InterPro" id="IPR000160">
    <property type="entry name" value="GGDEF_dom"/>
</dbReference>
<dbReference type="AlphaFoldDB" id="A0A378Y243"/>
<feature type="coiled-coil region" evidence="1">
    <location>
        <begin position="123"/>
        <end position="160"/>
    </location>
</feature>
<dbReference type="EMBL" id="UGSC01000001">
    <property type="protein sequence ID" value="SUA71144.1"/>
    <property type="molecule type" value="Genomic_DNA"/>
</dbReference>